<evidence type="ECO:0000313" key="2">
    <source>
        <dbReference type="Proteomes" id="UP000006428"/>
    </source>
</evidence>
<sequence length="299" mass="33632">MPKNFWEFLILGVIVSLVQIHFDGDIAVNHQVSMRTLGKTLIHLQNSIDRAYLEQHYGQLWKFAKMRQEFYSDVELLVQEPREGGYVLDFLSSNPVTKSVINRVSSAVNGAVEASKKAGLDKATKIEESLSKRISQVESGILVPKDLRTMIDNPDASVIRQYGDRAISREIDQILSIIRSSHAGDSTFELTLRGDKSIKFEFNKTSAGSFHSTVSRRELGEPVLYNATISSLDRHNNNGKIYNLITEKVANIHFFNESFLEMAMPFFQGKKAMTFVGSPLIEYGAFDPNAGDIYFIKLA</sequence>
<dbReference type="Proteomes" id="UP000006428">
    <property type="component" value="Unassembled WGS sequence"/>
</dbReference>
<comment type="caution">
    <text evidence="1">The sequence shown here is derived from an EMBL/GenBank/DDBJ whole genome shotgun (WGS) entry which is preliminary data.</text>
</comment>
<gene>
    <name evidence="1" type="ORF">IYQ_21098</name>
</gene>
<reference evidence="1 2" key="1">
    <citation type="journal article" date="2012" name="Front. Microbiol.">
        <title>Draft Genome Sequence of the Virulent Strain 01-B526 of the Fish Pathogen Aeromonas salmonicida.</title>
        <authorList>
            <person name="Charette S.J."/>
            <person name="Brochu F."/>
            <person name="Boyle B."/>
            <person name="Filion G."/>
            <person name="Tanaka K.H."/>
            <person name="Derome N."/>
        </authorList>
    </citation>
    <scope>NUCLEOTIDE SEQUENCE [LARGE SCALE GENOMIC DNA]</scope>
    <source>
        <strain evidence="1 2">01-B526</strain>
    </source>
</reference>
<dbReference type="EMBL" id="AGVO01000085">
    <property type="protein sequence ID" value="EHI50560.1"/>
    <property type="molecule type" value="Genomic_DNA"/>
</dbReference>
<proteinExistence type="predicted"/>
<evidence type="ECO:0000313" key="1">
    <source>
        <dbReference type="EMBL" id="EHI50560.1"/>
    </source>
</evidence>
<keyword evidence="2" id="KW-1185">Reference proteome</keyword>
<organism evidence="1 2">
    <name type="scientific">Aeromonas salmonicida subsp. salmonicida 01-B526</name>
    <dbReference type="NCBI Taxonomy" id="1076135"/>
    <lineage>
        <taxon>Bacteria</taxon>
        <taxon>Pseudomonadati</taxon>
        <taxon>Pseudomonadota</taxon>
        <taxon>Gammaproteobacteria</taxon>
        <taxon>Aeromonadales</taxon>
        <taxon>Aeromonadaceae</taxon>
        <taxon>Aeromonas</taxon>
    </lineage>
</organism>
<protein>
    <submittedName>
        <fullName evidence="1">Uncharacterized protein</fullName>
    </submittedName>
</protein>
<accession>A0ABN0DV77</accession>
<name>A0ABN0DV77_AERSS</name>